<keyword evidence="2" id="KW-0472">Membrane</keyword>
<dbReference type="AlphaFoldDB" id="A0AB39Z403"/>
<dbReference type="RefSeq" id="XP_016928131.3">
    <property type="nucleotide sequence ID" value="XM_017072642.4"/>
</dbReference>
<dbReference type="GeneID" id="108008745"/>
<feature type="compositionally biased region" description="Acidic residues" evidence="1">
    <location>
        <begin position="128"/>
        <end position="139"/>
    </location>
</feature>
<feature type="region of interest" description="Disordered" evidence="1">
    <location>
        <begin position="119"/>
        <end position="169"/>
    </location>
</feature>
<gene>
    <name evidence="4" type="primary">LOC108008745</name>
</gene>
<evidence type="ECO:0000313" key="3">
    <source>
        <dbReference type="Proteomes" id="UP001652628"/>
    </source>
</evidence>
<keyword evidence="2" id="KW-0812">Transmembrane</keyword>
<dbReference type="Proteomes" id="UP001652628">
    <property type="component" value="Chromosome 2R"/>
</dbReference>
<evidence type="ECO:0000256" key="1">
    <source>
        <dbReference type="SAM" id="MobiDB-lite"/>
    </source>
</evidence>
<reference evidence="4" key="1">
    <citation type="submission" date="2025-08" db="UniProtKB">
        <authorList>
            <consortium name="RefSeq"/>
        </authorList>
    </citation>
    <scope>IDENTIFICATION</scope>
</reference>
<accession>A0AB39Z403</accession>
<feature type="transmembrane region" description="Helical" evidence="2">
    <location>
        <begin position="12"/>
        <end position="34"/>
    </location>
</feature>
<evidence type="ECO:0000256" key="2">
    <source>
        <dbReference type="SAM" id="Phobius"/>
    </source>
</evidence>
<proteinExistence type="predicted"/>
<name>A0AB39Z403_DROSZ</name>
<keyword evidence="2" id="KW-1133">Transmembrane helix</keyword>
<sequence length="321" mass="36072">MHSHSYGVLQGVLLAITSIIILWVQGLVGLPLALPDPESLPITMAEDLPAERAPRQINQNQSDVDVFNTQMQHKSDGFRVFGKKLQDDYDRRNGYDVTHAPLPIAVTKRTTIVPKKSPKSGIRLYADPQDEEAGGEDGEGVTKAGAEGEGSGGGGEAEEAGGGGAGNETGKELTVSIQKFYTNQYGDKVYNPWGITFGHQFLDTRFGPGSGQRARLSVKPNPIQNYYPSVENLTTVCLNRSTIYNDIKIEKWLMRYVYSRKKKVRPFFFALRQQLYEKGDSEQCHKTSFSDWLQYQECAIRRNQRMEYFIPKYPRHQLATN</sequence>
<feature type="compositionally biased region" description="Gly residues" evidence="1">
    <location>
        <begin position="147"/>
        <end position="167"/>
    </location>
</feature>
<organism evidence="3 4">
    <name type="scientific">Drosophila suzukii</name>
    <name type="common">Spotted-wing drosophila fruit fly</name>
    <dbReference type="NCBI Taxonomy" id="28584"/>
    <lineage>
        <taxon>Eukaryota</taxon>
        <taxon>Metazoa</taxon>
        <taxon>Ecdysozoa</taxon>
        <taxon>Arthropoda</taxon>
        <taxon>Hexapoda</taxon>
        <taxon>Insecta</taxon>
        <taxon>Pterygota</taxon>
        <taxon>Neoptera</taxon>
        <taxon>Endopterygota</taxon>
        <taxon>Diptera</taxon>
        <taxon>Brachycera</taxon>
        <taxon>Muscomorpha</taxon>
        <taxon>Ephydroidea</taxon>
        <taxon>Drosophilidae</taxon>
        <taxon>Drosophila</taxon>
        <taxon>Sophophora</taxon>
    </lineage>
</organism>
<evidence type="ECO:0000313" key="4">
    <source>
        <dbReference type="RefSeq" id="XP_016928131.3"/>
    </source>
</evidence>
<protein>
    <submittedName>
        <fullName evidence="4">Uncharacterized protein</fullName>
    </submittedName>
</protein>
<keyword evidence="3" id="KW-1185">Reference proteome</keyword>